<keyword evidence="2" id="KW-1185">Reference proteome</keyword>
<evidence type="ECO:0000313" key="2">
    <source>
        <dbReference type="Proteomes" id="UP000789366"/>
    </source>
</evidence>
<gene>
    <name evidence="1" type="ORF">SPELUC_LOCUS16286</name>
</gene>
<feature type="non-terminal residue" evidence="1">
    <location>
        <position position="48"/>
    </location>
</feature>
<comment type="caution">
    <text evidence="1">The sequence shown here is derived from an EMBL/GenBank/DDBJ whole genome shotgun (WGS) entry which is preliminary data.</text>
</comment>
<feature type="non-terminal residue" evidence="1">
    <location>
        <position position="1"/>
    </location>
</feature>
<dbReference type="EMBL" id="CAJVPW010059246">
    <property type="protein sequence ID" value="CAG8779245.1"/>
    <property type="molecule type" value="Genomic_DNA"/>
</dbReference>
<accession>A0ACA9R6L1</accession>
<sequence length="48" mass="5914">DKKPIILWGHPRSLSTAFERAFQQRSREFYVFHEPFCQEFSERNRNLN</sequence>
<organism evidence="1 2">
    <name type="scientific">Cetraspora pellucida</name>
    <dbReference type="NCBI Taxonomy" id="1433469"/>
    <lineage>
        <taxon>Eukaryota</taxon>
        <taxon>Fungi</taxon>
        <taxon>Fungi incertae sedis</taxon>
        <taxon>Mucoromycota</taxon>
        <taxon>Glomeromycotina</taxon>
        <taxon>Glomeromycetes</taxon>
        <taxon>Diversisporales</taxon>
        <taxon>Gigasporaceae</taxon>
        <taxon>Cetraspora</taxon>
    </lineage>
</organism>
<name>A0ACA9R6L1_9GLOM</name>
<reference evidence="1" key="1">
    <citation type="submission" date="2021-06" db="EMBL/GenBank/DDBJ databases">
        <authorList>
            <person name="Kallberg Y."/>
            <person name="Tangrot J."/>
            <person name="Rosling A."/>
        </authorList>
    </citation>
    <scope>NUCLEOTIDE SEQUENCE</scope>
    <source>
        <strain evidence="1">28 12/20/2015</strain>
    </source>
</reference>
<proteinExistence type="predicted"/>
<protein>
    <submittedName>
        <fullName evidence="1">14914_t:CDS:1</fullName>
    </submittedName>
</protein>
<evidence type="ECO:0000313" key="1">
    <source>
        <dbReference type="EMBL" id="CAG8779245.1"/>
    </source>
</evidence>
<dbReference type="Proteomes" id="UP000789366">
    <property type="component" value="Unassembled WGS sequence"/>
</dbReference>